<reference evidence="1 2" key="1">
    <citation type="submission" date="2020-10" db="EMBL/GenBank/DDBJ databases">
        <authorList>
            <person name="Castelo-Branco R."/>
            <person name="Eusebio N."/>
            <person name="Adriana R."/>
            <person name="Vieira A."/>
            <person name="Brugerolle De Fraissinette N."/>
            <person name="Rezende De Castro R."/>
            <person name="Schneider M.P."/>
            <person name="Vasconcelos V."/>
            <person name="Leao P.N."/>
        </authorList>
    </citation>
    <scope>NUCLEOTIDE SEQUENCE [LARGE SCALE GENOMIC DNA]</scope>
    <source>
        <strain evidence="1 2">LEGE 06226</strain>
    </source>
</reference>
<evidence type="ECO:0000313" key="1">
    <source>
        <dbReference type="EMBL" id="MBE9144284.1"/>
    </source>
</evidence>
<evidence type="ECO:0000313" key="2">
    <source>
        <dbReference type="Proteomes" id="UP000640725"/>
    </source>
</evidence>
<dbReference type="EMBL" id="JADEWU010000029">
    <property type="protein sequence ID" value="MBE9144284.1"/>
    <property type="molecule type" value="Genomic_DNA"/>
</dbReference>
<dbReference type="Proteomes" id="UP000640725">
    <property type="component" value="Unassembled WGS sequence"/>
</dbReference>
<name>A0ABR9UFC8_9CYAN</name>
<accession>A0ABR9UFC8</accession>
<comment type="caution">
    <text evidence="1">The sequence shown here is derived from an EMBL/GenBank/DDBJ whole genome shotgun (WGS) entry which is preliminary data.</text>
</comment>
<keyword evidence="2" id="KW-1185">Reference proteome</keyword>
<evidence type="ECO:0008006" key="3">
    <source>
        <dbReference type="Google" id="ProtNLM"/>
    </source>
</evidence>
<gene>
    <name evidence="1" type="ORF">IQ236_13805</name>
</gene>
<sequence>MANFNKIQGNQPLLLNNPQIIWIVKSGYLAVFTTLFDENEPLGSRRYLFSVNAGEVLLGATPKDRRGILAIALEEAELISININDFINQIQVGDRSNSTLLSNWINHWQELEIQDFPLELNLKISVSKIAQFHNFLFDYLNLAEIQKKQEQFKRFQEREYLNKQVKKTALGELTAVLHPRETELFIEGTPLLMAAGAVGRAMGITIHPPAQFDFLNRVKDPLEAIASNSESFNS</sequence>
<proteinExistence type="predicted"/>
<dbReference type="RefSeq" id="WP_193869795.1">
    <property type="nucleotide sequence ID" value="NZ_JADEWU010000029.1"/>
</dbReference>
<protein>
    <recommendedName>
        <fullName evidence="3">Cyclic nucleotide-binding domain-containing protein</fullName>
    </recommendedName>
</protein>
<organism evidence="1 2">
    <name type="scientific">Planktothrix mougeotii LEGE 06226</name>
    <dbReference type="NCBI Taxonomy" id="1828728"/>
    <lineage>
        <taxon>Bacteria</taxon>
        <taxon>Bacillati</taxon>
        <taxon>Cyanobacteriota</taxon>
        <taxon>Cyanophyceae</taxon>
        <taxon>Oscillatoriophycideae</taxon>
        <taxon>Oscillatoriales</taxon>
        <taxon>Microcoleaceae</taxon>
        <taxon>Planktothrix</taxon>
    </lineage>
</organism>